<dbReference type="eggNOG" id="ENOG502SY0D">
    <property type="taxonomic scope" value="Eukaryota"/>
</dbReference>
<accession>A0A0C4E129</accession>
<dbReference type="OMA" id="RTHIVIG"/>
<dbReference type="EnsemblFungi" id="MAPG_06072T0">
    <property type="protein sequence ID" value="MAPG_06072T0"/>
    <property type="gene ID" value="MAPG_06072"/>
</dbReference>
<organism evidence="3 4">
    <name type="scientific">Magnaporthiopsis poae (strain ATCC 64411 / 73-15)</name>
    <name type="common">Kentucky bluegrass fungus</name>
    <name type="synonym">Magnaporthe poae</name>
    <dbReference type="NCBI Taxonomy" id="644358"/>
    <lineage>
        <taxon>Eukaryota</taxon>
        <taxon>Fungi</taxon>
        <taxon>Dikarya</taxon>
        <taxon>Ascomycota</taxon>
        <taxon>Pezizomycotina</taxon>
        <taxon>Sordariomycetes</taxon>
        <taxon>Sordariomycetidae</taxon>
        <taxon>Magnaporthales</taxon>
        <taxon>Magnaporthaceae</taxon>
        <taxon>Magnaporthiopsis</taxon>
    </lineage>
</organism>
<reference evidence="4" key="1">
    <citation type="submission" date="2010-05" db="EMBL/GenBank/DDBJ databases">
        <title>The genome sequence of Magnaporthe poae strain ATCC 64411.</title>
        <authorList>
            <person name="Ma L.-J."/>
            <person name="Dead R."/>
            <person name="Young S."/>
            <person name="Zeng Q."/>
            <person name="Koehrsen M."/>
            <person name="Alvarado L."/>
            <person name="Berlin A."/>
            <person name="Chapman S.B."/>
            <person name="Chen Z."/>
            <person name="Freedman E."/>
            <person name="Gellesch M."/>
            <person name="Goldberg J."/>
            <person name="Griggs A."/>
            <person name="Gujja S."/>
            <person name="Heilman E.R."/>
            <person name="Heiman D."/>
            <person name="Hepburn T."/>
            <person name="Howarth C."/>
            <person name="Jen D."/>
            <person name="Larson L."/>
            <person name="Mehta T."/>
            <person name="Neiman D."/>
            <person name="Pearson M."/>
            <person name="Roberts A."/>
            <person name="Saif S."/>
            <person name="Shea T."/>
            <person name="Shenoy N."/>
            <person name="Sisk P."/>
            <person name="Stolte C."/>
            <person name="Sykes S."/>
            <person name="Walk T."/>
            <person name="White J."/>
            <person name="Yandava C."/>
            <person name="Haas B."/>
            <person name="Nusbaum C."/>
            <person name="Birren B."/>
        </authorList>
    </citation>
    <scope>NUCLEOTIDE SEQUENCE [LARGE SCALE GENOMIC DNA]</scope>
    <source>
        <strain evidence="4">ATCC 64411 / 73-15</strain>
    </source>
</reference>
<feature type="region of interest" description="Disordered" evidence="1">
    <location>
        <begin position="333"/>
        <end position="354"/>
    </location>
</feature>
<evidence type="ECO:0000313" key="4">
    <source>
        <dbReference type="Proteomes" id="UP000011715"/>
    </source>
</evidence>
<keyword evidence="4" id="KW-1185">Reference proteome</keyword>
<reference evidence="2" key="2">
    <citation type="submission" date="2010-05" db="EMBL/GenBank/DDBJ databases">
        <title>The Genome Sequence of Magnaporthe poae strain ATCC 64411.</title>
        <authorList>
            <consortium name="The Broad Institute Genome Sequencing Platform"/>
            <consortium name="Broad Institute Genome Sequencing Center for Infectious Disease"/>
            <person name="Ma L.-J."/>
            <person name="Dead R."/>
            <person name="Young S."/>
            <person name="Zeng Q."/>
            <person name="Koehrsen M."/>
            <person name="Alvarado L."/>
            <person name="Berlin A."/>
            <person name="Chapman S.B."/>
            <person name="Chen Z."/>
            <person name="Freedman E."/>
            <person name="Gellesch M."/>
            <person name="Goldberg J."/>
            <person name="Griggs A."/>
            <person name="Gujja S."/>
            <person name="Heilman E.R."/>
            <person name="Heiman D."/>
            <person name="Hepburn T."/>
            <person name="Howarth C."/>
            <person name="Jen D."/>
            <person name="Larson L."/>
            <person name="Mehta T."/>
            <person name="Neiman D."/>
            <person name="Pearson M."/>
            <person name="Roberts A."/>
            <person name="Saif S."/>
            <person name="Shea T."/>
            <person name="Shenoy N."/>
            <person name="Sisk P."/>
            <person name="Stolte C."/>
            <person name="Sykes S."/>
            <person name="Walk T."/>
            <person name="White J."/>
            <person name="Yandava C."/>
            <person name="Haas B."/>
            <person name="Nusbaum C."/>
            <person name="Birren B."/>
        </authorList>
    </citation>
    <scope>NUCLEOTIDE SEQUENCE</scope>
    <source>
        <strain evidence="2">ATCC 64411</strain>
    </source>
</reference>
<dbReference type="EMBL" id="ADBL01001454">
    <property type="status" value="NOT_ANNOTATED_CDS"/>
    <property type="molecule type" value="Genomic_DNA"/>
</dbReference>
<dbReference type="VEuPathDB" id="FungiDB:MAPG_06072"/>
<protein>
    <submittedName>
        <fullName evidence="2 3">Uncharacterized protein</fullName>
    </submittedName>
</protein>
<dbReference type="OrthoDB" id="5237031at2759"/>
<evidence type="ECO:0000256" key="1">
    <source>
        <dbReference type="SAM" id="MobiDB-lite"/>
    </source>
</evidence>
<dbReference type="AlphaFoldDB" id="A0A0C4E129"/>
<reference evidence="3" key="4">
    <citation type="journal article" date="2015" name="G3 (Bethesda)">
        <title>Genome sequences of three phytopathogenic species of the Magnaporthaceae family of fungi.</title>
        <authorList>
            <person name="Okagaki L.H."/>
            <person name="Nunes C.C."/>
            <person name="Sailsbery J."/>
            <person name="Clay B."/>
            <person name="Brown D."/>
            <person name="John T."/>
            <person name="Oh Y."/>
            <person name="Young N."/>
            <person name="Fitzgerald M."/>
            <person name="Haas B.J."/>
            <person name="Zeng Q."/>
            <person name="Young S."/>
            <person name="Adiconis X."/>
            <person name="Fan L."/>
            <person name="Levin J.Z."/>
            <person name="Mitchell T.K."/>
            <person name="Okubara P.A."/>
            <person name="Farman M.L."/>
            <person name="Kohn L.M."/>
            <person name="Birren B."/>
            <person name="Ma L.-J."/>
            <person name="Dean R.A."/>
        </authorList>
    </citation>
    <scope>NUCLEOTIDE SEQUENCE</scope>
    <source>
        <strain evidence="3">ATCC 64411 / 73-15</strain>
    </source>
</reference>
<evidence type="ECO:0000313" key="3">
    <source>
        <dbReference type="EnsemblFungi" id="MAPG_06072T0"/>
    </source>
</evidence>
<name>A0A0C4E129_MAGP6</name>
<reference evidence="3" key="5">
    <citation type="submission" date="2015-06" db="UniProtKB">
        <authorList>
            <consortium name="EnsemblFungi"/>
        </authorList>
    </citation>
    <scope>IDENTIFICATION</scope>
    <source>
        <strain evidence="3">ATCC 64411</strain>
    </source>
</reference>
<dbReference type="Proteomes" id="UP000011715">
    <property type="component" value="Unassembled WGS sequence"/>
</dbReference>
<sequence>MEPTQPEAGSAAVPTTVGHLLRQHSMNPVRGTRATSSTQKKWADEYEPITKVAFHPQSGQAAFESAFPELDNNDDDDAVRFREPAYPPNYRKWRLKTEEDVAAWFNTEVSNVVLPAWARTPVLLQRSRAEPLTEQTIEIAVDAVYSFKRTDATRVPVAIGEFKHNLIDSSWETGKPSIPQRSLSRELRGFAYRYQCPHVFCFDGSYFLMLQFKAGAVEDIKSSECEVDCWILPRIGSQTTLRYAFYRLLVQGFRRCQSMYPTQTPLYGHQPSYREFFSGRPVFNIGGESMSNPWGLVRKVDAAIGAFYWADEAGPVQDHDGTFIYDTQSLWEPPGAQVPRPTEAEGMDTDIHNA</sequence>
<reference evidence="2" key="3">
    <citation type="submission" date="2011-03" db="EMBL/GenBank/DDBJ databases">
        <title>Annotation of Magnaporthe poae ATCC 64411.</title>
        <authorList>
            <person name="Ma L.-J."/>
            <person name="Dead R."/>
            <person name="Young S.K."/>
            <person name="Zeng Q."/>
            <person name="Gargeya S."/>
            <person name="Fitzgerald M."/>
            <person name="Haas B."/>
            <person name="Abouelleil A."/>
            <person name="Alvarado L."/>
            <person name="Arachchi H.M."/>
            <person name="Berlin A."/>
            <person name="Brown A."/>
            <person name="Chapman S.B."/>
            <person name="Chen Z."/>
            <person name="Dunbar C."/>
            <person name="Freedman E."/>
            <person name="Gearin G."/>
            <person name="Gellesch M."/>
            <person name="Goldberg J."/>
            <person name="Griggs A."/>
            <person name="Gujja S."/>
            <person name="Heiman D."/>
            <person name="Howarth C."/>
            <person name="Larson L."/>
            <person name="Lui A."/>
            <person name="MacDonald P.J.P."/>
            <person name="Mehta T."/>
            <person name="Montmayeur A."/>
            <person name="Murphy C."/>
            <person name="Neiman D."/>
            <person name="Pearson M."/>
            <person name="Priest M."/>
            <person name="Roberts A."/>
            <person name="Saif S."/>
            <person name="Shea T."/>
            <person name="Shenoy N."/>
            <person name="Sisk P."/>
            <person name="Stolte C."/>
            <person name="Sykes S."/>
            <person name="Yandava C."/>
            <person name="Wortman J."/>
            <person name="Nusbaum C."/>
            <person name="Birren B."/>
        </authorList>
    </citation>
    <scope>NUCLEOTIDE SEQUENCE</scope>
    <source>
        <strain evidence="2">ATCC 64411</strain>
    </source>
</reference>
<evidence type="ECO:0000313" key="2">
    <source>
        <dbReference type="EMBL" id="KLU87067.1"/>
    </source>
</evidence>
<gene>
    <name evidence="2" type="ORF">MAPG_06072</name>
</gene>
<dbReference type="EMBL" id="GL876970">
    <property type="protein sequence ID" value="KLU87067.1"/>
    <property type="molecule type" value="Genomic_DNA"/>
</dbReference>
<feature type="region of interest" description="Disordered" evidence="1">
    <location>
        <begin position="1"/>
        <end position="41"/>
    </location>
</feature>
<proteinExistence type="predicted"/>